<name>A0A840V2Q1_9BACT</name>
<accession>A0A840V2Q1</accession>
<dbReference type="Proteomes" id="UP000557717">
    <property type="component" value="Unassembled WGS sequence"/>
</dbReference>
<evidence type="ECO:0000259" key="8">
    <source>
        <dbReference type="Pfam" id="PF16757"/>
    </source>
</evidence>
<protein>
    <recommendedName>
        <fullName evidence="2">alpha-L-fucosidase</fullName>
        <ecNumber evidence="2">3.2.1.51</ecNumber>
    </recommendedName>
</protein>
<dbReference type="Pfam" id="PF16757">
    <property type="entry name" value="Fucosidase_C"/>
    <property type="match status" value="1"/>
</dbReference>
<feature type="chain" id="PRO_5032389531" description="alpha-L-fucosidase" evidence="6">
    <location>
        <begin position="22"/>
        <end position="1182"/>
    </location>
</feature>
<proteinExistence type="inferred from homology"/>
<dbReference type="InterPro" id="IPR009784">
    <property type="entry name" value="DUF1349"/>
</dbReference>
<dbReference type="GO" id="GO:0004560">
    <property type="term" value="F:alpha-L-fucosidase activity"/>
    <property type="evidence" value="ECO:0007669"/>
    <property type="project" value="InterPro"/>
</dbReference>
<comment type="caution">
    <text evidence="9">The sequence shown here is derived from an EMBL/GenBank/DDBJ whole genome shotgun (WGS) entry which is preliminary data.</text>
</comment>
<dbReference type="Gene3D" id="3.20.20.80">
    <property type="entry name" value="Glycosidases"/>
    <property type="match status" value="1"/>
</dbReference>
<dbReference type="SMART" id="SM00812">
    <property type="entry name" value="Alpha_L_fucos"/>
    <property type="match status" value="1"/>
</dbReference>
<sequence length="1182" mass="127527">MYRFLFLATAAVCSIPTLTRAYELPTLPPIPDIPAPQPAGSVAMGDPATFPEVQMDFSIQEGTFEPTWNSIASHLPMDAAMLREKKFGIWVHYGPQAAGESGDWYAQHMYQQGSTPYNNHLAEYGHPTEQGYKDFLNDWDPSALDPEALTQIYYDAGARFLLVQGVHHDNFDNWDSQYNPWNAVHLGPRRDTMAEWRDACRNRDMGYGVTFHHEYAWWFFQPAFLSDTSGDLAGVPYDAVTSTDGTGTWWENWDPRLLYNIDLHEYAGISTPNQGYWNPGQGIFTNHLDYAHWYATWWALRMIDVIEKYDPDFIYTDGTSSQPFNGYGTGTGYKCDAMQRVIAHLENRAIERHGEPNRFAMVKFHSGDRITTTFEGGFAEGIKRDQPWIGEIPVGDWFYAPGFTYDPSMVIRYVLECVSRDGAAAVCISQLPNGGLDSGSQDMLAAVGDWMDINGAGIYGSRAWDIYREGDLTLPGGRLGATQANYAFTSSDFRYTVGEDGYLYAYCMTVPEPGETLFLPSLGSEDGNLASPITTVELLGSDSPVTWTQTATDLKISCPAAMPYQSSVAFKIGPPAIIKTTAPTQLTSSETPSGILLEWYSAESDVTFSVKRASSSQGPYTELVSGLTEASYVDTTLPANTPAYYVVTATKDDNTSQDSDPTIALLSESSTWVSEDIGTVGALGSHAESTDYLLVKGAGTDIWYAADGFHYVHQPLVGNGSITAKVESMDNTGGWAKAGLMIRETSDASSKYAIAFISPSNGTALQMRSTTGGGATGVANTTGLEAPVWLRLTRIGSIINAEQSSDGTTWSLLGTTTVSMTEEVSIGLTVCSTSSGTLNEVLFSQVSISEVDASAGITWQSPVTVTSDSVIDLTGTLVHAGNFRESGDVTVDLGSESINFQNRGASNAFTALLTGEEAKVVSGAGGKQTNTSLFDATGTTVSAEFESVLDGSAWENSDPGPFPGATDMDLRLTGAGGAPLTEGTLYQIQLFYSDDRSSSATRGELFHDGLGHQSEAFLASASASVIGTFTADASGYQDVFAQNTTGEGNYPVGFNAYVLREVGVADSDDDGIDDAWEISHFGNLDSSGEDDNDHDGTDNLTEFRLGLDPNDAHSRFAAIVAADSTLEWPSTTGVTFTVQRSTTLEGGSWTDIATISGAASTTRFTDPNPPAASAFYRIRLDP</sequence>
<dbReference type="InterPro" id="IPR031919">
    <property type="entry name" value="Fucosidase_C"/>
</dbReference>
<evidence type="ECO:0000313" key="10">
    <source>
        <dbReference type="Proteomes" id="UP000557717"/>
    </source>
</evidence>
<dbReference type="Gene3D" id="2.60.120.200">
    <property type="match status" value="1"/>
</dbReference>
<evidence type="ECO:0000256" key="6">
    <source>
        <dbReference type="SAM" id="SignalP"/>
    </source>
</evidence>
<evidence type="ECO:0000256" key="1">
    <source>
        <dbReference type="ARBA" id="ARBA00007951"/>
    </source>
</evidence>
<dbReference type="PANTHER" id="PTHR10030:SF37">
    <property type="entry name" value="ALPHA-L-FUCOSIDASE-RELATED"/>
    <property type="match status" value="1"/>
</dbReference>
<dbReference type="InterPro" id="IPR017853">
    <property type="entry name" value="GH"/>
</dbReference>
<feature type="signal peptide" evidence="6">
    <location>
        <begin position="1"/>
        <end position="21"/>
    </location>
</feature>
<keyword evidence="4" id="KW-0378">Hydrolase</keyword>
<dbReference type="GO" id="GO:0005764">
    <property type="term" value="C:lysosome"/>
    <property type="evidence" value="ECO:0007669"/>
    <property type="project" value="TreeGrafter"/>
</dbReference>
<dbReference type="RefSeq" id="WP_184014857.1">
    <property type="nucleotide sequence ID" value="NZ_JACHFD010000001.1"/>
</dbReference>
<dbReference type="Pfam" id="PF01120">
    <property type="entry name" value="Alpha_L_fucos"/>
    <property type="match status" value="1"/>
</dbReference>
<feature type="domain" description="Glycoside hydrolase family 29 N-terminal" evidence="7">
    <location>
        <begin position="58"/>
        <end position="455"/>
    </location>
</feature>
<dbReference type="AlphaFoldDB" id="A0A840V2Q1"/>
<dbReference type="InterPro" id="IPR013780">
    <property type="entry name" value="Glyco_hydro_b"/>
</dbReference>
<evidence type="ECO:0000259" key="7">
    <source>
        <dbReference type="Pfam" id="PF01120"/>
    </source>
</evidence>
<dbReference type="InterPro" id="IPR013783">
    <property type="entry name" value="Ig-like_fold"/>
</dbReference>
<evidence type="ECO:0000256" key="4">
    <source>
        <dbReference type="ARBA" id="ARBA00022801"/>
    </source>
</evidence>
<evidence type="ECO:0000256" key="2">
    <source>
        <dbReference type="ARBA" id="ARBA00012662"/>
    </source>
</evidence>
<evidence type="ECO:0000256" key="3">
    <source>
        <dbReference type="ARBA" id="ARBA00022729"/>
    </source>
</evidence>
<dbReference type="GO" id="GO:0006004">
    <property type="term" value="P:fucose metabolic process"/>
    <property type="evidence" value="ECO:0007669"/>
    <property type="project" value="TreeGrafter"/>
</dbReference>
<dbReference type="PANTHER" id="PTHR10030">
    <property type="entry name" value="ALPHA-L-FUCOSIDASE"/>
    <property type="match status" value="1"/>
</dbReference>
<keyword evidence="3 6" id="KW-0732">Signal</keyword>
<dbReference type="Pfam" id="PF07081">
    <property type="entry name" value="DUF1349"/>
    <property type="match status" value="1"/>
</dbReference>
<dbReference type="Gene3D" id="2.60.40.1180">
    <property type="entry name" value="Golgi alpha-mannosidase II"/>
    <property type="match status" value="1"/>
</dbReference>
<keyword evidence="5" id="KW-0326">Glycosidase</keyword>
<keyword evidence="10" id="KW-1185">Reference proteome</keyword>
<evidence type="ECO:0000256" key="5">
    <source>
        <dbReference type="ARBA" id="ARBA00023295"/>
    </source>
</evidence>
<evidence type="ECO:0000313" key="9">
    <source>
        <dbReference type="EMBL" id="MBB5349944.1"/>
    </source>
</evidence>
<dbReference type="InterPro" id="IPR000933">
    <property type="entry name" value="Glyco_hydro_29"/>
</dbReference>
<dbReference type="SUPFAM" id="SSF51445">
    <property type="entry name" value="(Trans)glycosidases"/>
    <property type="match status" value="1"/>
</dbReference>
<dbReference type="EMBL" id="JACHFD010000001">
    <property type="protein sequence ID" value="MBB5349944.1"/>
    <property type="molecule type" value="Genomic_DNA"/>
</dbReference>
<feature type="domain" description="Alpha-L-fucosidase C-terminal" evidence="8">
    <location>
        <begin position="490"/>
        <end position="570"/>
    </location>
</feature>
<dbReference type="GO" id="GO:0016139">
    <property type="term" value="P:glycoside catabolic process"/>
    <property type="evidence" value="ECO:0007669"/>
    <property type="project" value="TreeGrafter"/>
</dbReference>
<dbReference type="Gene3D" id="2.60.40.10">
    <property type="entry name" value="Immunoglobulins"/>
    <property type="match status" value="1"/>
</dbReference>
<comment type="similarity">
    <text evidence="1">Belongs to the glycosyl hydrolase 29 family.</text>
</comment>
<dbReference type="EC" id="3.2.1.51" evidence="2"/>
<organism evidence="9 10">
    <name type="scientific">Haloferula luteola</name>
    <dbReference type="NCBI Taxonomy" id="595692"/>
    <lineage>
        <taxon>Bacteria</taxon>
        <taxon>Pseudomonadati</taxon>
        <taxon>Verrucomicrobiota</taxon>
        <taxon>Verrucomicrobiia</taxon>
        <taxon>Verrucomicrobiales</taxon>
        <taxon>Verrucomicrobiaceae</taxon>
        <taxon>Haloferula</taxon>
    </lineage>
</organism>
<dbReference type="InterPro" id="IPR057739">
    <property type="entry name" value="Glyco_hydro_29_N"/>
</dbReference>
<reference evidence="9 10" key="1">
    <citation type="submission" date="2020-08" db="EMBL/GenBank/DDBJ databases">
        <title>Genomic Encyclopedia of Type Strains, Phase IV (KMG-IV): sequencing the most valuable type-strain genomes for metagenomic binning, comparative biology and taxonomic classification.</title>
        <authorList>
            <person name="Goeker M."/>
        </authorList>
    </citation>
    <scope>NUCLEOTIDE SEQUENCE [LARGE SCALE GENOMIC DNA]</scope>
    <source>
        <strain evidence="9 10">YC6886</strain>
    </source>
</reference>
<gene>
    <name evidence="9" type="ORF">HNR46_000165</name>
</gene>